<evidence type="ECO:0000313" key="2">
    <source>
        <dbReference type="EMBL" id="MBK1781625.1"/>
    </source>
</evidence>
<reference evidence="2 3" key="1">
    <citation type="submission" date="2020-12" db="EMBL/GenBank/DDBJ databases">
        <authorList>
            <person name="Lu T."/>
            <person name="Wang Q."/>
            <person name="Han X."/>
        </authorList>
    </citation>
    <scope>NUCLEOTIDE SEQUENCE [LARGE SCALE GENOMIC DNA]</scope>
    <source>
        <strain evidence="2 3">WQ 585</strain>
    </source>
</reference>
<evidence type="ECO:0000259" key="1">
    <source>
        <dbReference type="Pfam" id="PF12728"/>
    </source>
</evidence>
<name>A0ABS1EEM7_9BURK</name>
<evidence type="ECO:0000313" key="3">
    <source>
        <dbReference type="Proteomes" id="UP000635316"/>
    </source>
</evidence>
<gene>
    <name evidence="2" type="ORF">JHL22_10375</name>
</gene>
<protein>
    <submittedName>
        <fullName evidence="2">Helix-turn-helix domain-containing protein</fullName>
    </submittedName>
</protein>
<dbReference type="Pfam" id="PF12728">
    <property type="entry name" value="HTH_17"/>
    <property type="match status" value="1"/>
</dbReference>
<comment type="caution">
    <text evidence="2">The sequence shown here is derived from an EMBL/GenBank/DDBJ whole genome shotgun (WGS) entry which is preliminary data.</text>
</comment>
<dbReference type="NCBIfam" id="TIGR01764">
    <property type="entry name" value="excise"/>
    <property type="match status" value="1"/>
</dbReference>
<sequence length="100" mass="11606">MLKTLNVEDVAQYCHCHPETIREHIRSGKLLACKIGRRYFVEQESLQKYVKNNQAVLLQASYRRNKCHSSLETEFGTLTFAPQAVKELDVLLEQIAKTKR</sequence>
<dbReference type="InterPro" id="IPR041657">
    <property type="entry name" value="HTH_17"/>
</dbReference>
<accession>A0ABS1EEM7</accession>
<dbReference type="InterPro" id="IPR009061">
    <property type="entry name" value="DNA-bd_dom_put_sf"/>
</dbReference>
<dbReference type="SUPFAM" id="SSF46955">
    <property type="entry name" value="Putative DNA-binding domain"/>
    <property type="match status" value="1"/>
</dbReference>
<dbReference type="RefSeq" id="WP_200236911.1">
    <property type="nucleotide sequence ID" value="NZ_JAENGP010000011.1"/>
</dbReference>
<dbReference type="Proteomes" id="UP000635316">
    <property type="component" value="Unassembled WGS sequence"/>
</dbReference>
<dbReference type="InterPro" id="IPR010093">
    <property type="entry name" value="SinI_DNA-bd"/>
</dbReference>
<organism evidence="2 3">
    <name type="scientific">Advenella mandrilli</name>
    <dbReference type="NCBI Taxonomy" id="2800330"/>
    <lineage>
        <taxon>Bacteria</taxon>
        <taxon>Pseudomonadati</taxon>
        <taxon>Pseudomonadota</taxon>
        <taxon>Betaproteobacteria</taxon>
        <taxon>Burkholderiales</taxon>
        <taxon>Alcaligenaceae</taxon>
    </lineage>
</organism>
<dbReference type="EMBL" id="JAENGP010000011">
    <property type="protein sequence ID" value="MBK1781625.1"/>
    <property type="molecule type" value="Genomic_DNA"/>
</dbReference>
<keyword evidence="3" id="KW-1185">Reference proteome</keyword>
<proteinExistence type="predicted"/>
<feature type="domain" description="Helix-turn-helix" evidence="1">
    <location>
        <begin position="5"/>
        <end position="53"/>
    </location>
</feature>